<evidence type="ECO:0000259" key="4">
    <source>
        <dbReference type="PROSITE" id="PS50887"/>
    </source>
</evidence>
<dbReference type="PANTHER" id="PTHR45138">
    <property type="entry name" value="REGULATORY COMPONENTS OF SENSORY TRANSDUCTION SYSTEM"/>
    <property type="match status" value="1"/>
</dbReference>
<dbReference type="PANTHER" id="PTHR45138:SF9">
    <property type="entry name" value="DIGUANYLATE CYCLASE DGCM-RELATED"/>
    <property type="match status" value="1"/>
</dbReference>
<evidence type="ECO:0000256" key="2">
    <source>
        <dbReference type="ARBA" id="ARBA00034247"/>
    </source>
</evidence>
<dbReference type="NCBIfam" id="TIGR00254">
    <property type="entry name" value="GGDEF"/>
    <property type="match status" value="1"/>
</dbReference>
<dbReference type="GO" id="GO:0005886">
    <property type="term" value="C:plasma membrane"/>
    <property type="evidence" value="ECO:0007669"/>
    <property type="project" value="TreeGrafter"/>
</dbReference>
<dbReference type="GO" id="GO:1902201">
    <property type="term" value="P:negative regulation of bacterial-type flagellum-dependent cell motility"/>
    <property type="evidence" value="ECO:0007669"/>
    <property type="project" value="TreeGrafter"/>
</dbReference>
<dbReference type="AlphaFoldDB" id="A0A0C6F5V7"/>
<dbReference type="CDD" id="cd12914">
    <property type="entry name" value="PDC1_DGC_like"/>
    <property type="match status" value="1"/>
</dbReference>
<dbReference type="STRING" id="270351.Maq22A_c00940"/>
<dbReference type="InterPro" id="IPR054327">
    <property type="entry name" value="His-kinase-like_sensor"/>
</dbReference>
<protein>
    <recommendedName>
        <fullName evidence="1">diguanylate cyclase</fullName>
        <ecNumber evidence="1">2.7.7.65</ecNumber>
    </recommendedName>
</protein>
<dbReference type="SMART" id="SM00267">
    <property type="entry name" value="GGDEF"/>
    <property type="match status" value="1"/>
</dbReference>
<evidence type="ECO:0000256" key="1">
    <source>
        <dbReference type="ARBA" id="ARBA00012528"/>
    </source>
</evidence>
<evidence type="ECO:0000313" key="6">
    <source>
        <dbReference type="Proteomes" id="UP000061432"/>
    </source>
</evidence>
<sequence>MHPRARRRGPAASRMLAGSIVAVTLVIGAASGLTVMQMRRSAWEQVGRVSQNLLEAVEHMVDRNIEFYDLSIRAVVDGLQNPAIDESPPELRQLALFDRAATANGLGAILALDPQGQAFADSASAVPRAQAYPSADFFLVHKQREDVGLYIGKPFRMAPDGRWVIPLSRRLAYADGAFAGVVMGTIDIGYFNGLFARLSIGDQSRIAFFRESGELLVRSPVVESMIGQNLSFLAHFRRFFEGNAGQFVATGHPDGVEALFTYCRVGHHPLVATAVVPTEVITALWRPKAVAIGVLVAILCGGMIALTLRLQRELERRSRAETLALDANRDLARLAHTDGLTGLPNRRHFDEAFARAQEQDMGRGQAPRRATFSLVLLDADRFKVYNDTYGHLAGDEVLRTVARVLQRQIRGPAEIACRIGGEEFAVLLPGVSRAEAVARAERIRLAVARLLIPHAGNEGGGVTVSLGVAEAGPGESGGRCFAAADAALYEAKRRGRNRVMAAPADDATSAQVA</sequence>
<dbReference type="PATRIC" id="fig|270351.10.peg.182"/>
<feature type="domain" description="GGDEF" evidence="4">
    <location>
        <begin position="370"/>
        <end position="504"/>
    </location>
</feature>
<dbReference type="InterPro" id="IPR029787">
    <property type="entry name" value="Nucleotide_cyclase"/>
</dbReference>
<dbReference type="KEGG" id="maqu:Maq22A_c00940"/>
<dbReference type="EMBL" id="AP014704">
    <property type="protein sequence ID" value="BAQ43693.1"/>
    <property type="molecule type" value="Genomic_DNA"/>
</dbReference>
<dbReference type="Gene3D" id="3.30.70.270">
    <property type="match status" value="1"/>
</dbReference>
<dbReference type="PROSITE" id="PS50887">
    <property type="entry name" value="GGDEF"/>
    <property type="match status" value="1"/>
</dbReference>
<dbReference type="GO" id="GO:0043709">
    <property type="term" value="P:cell adhesion involved in single-species biofilm formation"/>
    <property type="evidence" value="ECO:0007669"/>
    <property type="project" value="TreeGrafter"/>
</dbReference>
<dbReference type="Gene3D" id="3.30.450.20">
    <property type="entry name" value="PAS domain"/>
    <property type="match status" value="2"/>
</dbReference>
<dbReference type="SUPFAM" id="SSF55073">
    <property type="entry name" value="Nucleotide cyclase"/>
    <property type="match status" value="1"/>
</dbReference>
<comment type="catalytic activity">
    <reaction evidence="2">
        <text>2 GTP = 3',3'-c-di-GMP + 2 diphosphate</text>
        <dbReference type="Rhea" id="RHEA:24898"/>
        <dbReference type="ChEBI" id="CHEBI:33019"/>
        <dbReference type="ChEBI" id="CHEBI:37565"/>
        <dbReference type="ChEBI" id="CHEBI:58805"/>
        <dbReference type="EC" id="2.7.7.65"/>
    </reaction>
</comment>
<gene>
    <name evidence="5" type="primary">pleD</name>
    <name evidence="5" type="ORF">Maq22A_c00940</name>
</gene>
<dbReference type="FunFam" id="3.30.70.270:FF:000001">
    <property type="entry name" value="Diguanylate cyclase domain protein"/>
    <property type="match status" value="1"/>
</dbReference>
<dbReference type="InterPro" id="IPR000160">
    <property type="entry name" value="GGDEF_dom"/>
</dbReference>
<keyword evidence="3" id="KW-0812">Transmembrane</keyword>
<dbReference type="CDD" id="cd01949">
    <property type="entry name" value="GGDEF"/>
    <property type="match status" value="1"/>
</dbReference>
<keyword evidence="3" id="KW-0472">Membrane</keyword>
<evidence type="ECO:0000256" key="3">
    <source>
        <dbReference type="SAM" id="Phobius"/>
    </source>
</evidence>
<dbReference type="RefSeq" id="WP_063919983.1">
    <property type="nucleotide sequence ID" value="NZ_AP014704.1"/>
</dbReference>
<reference evidence="6" key="2">
    <citation type="submission" date="2015-01" db="EMBL/GenBank/DDBJ databases">
        <title>Complete genome sequence of Methylobacterium aquaticum strain 22A.</title>
        <authorList>
            <person name="Tani A."/>
            <person name="Ogura Y."/>
            <person name="Hayashi T."/>
        </authorList>
    </citation>
    <scope>NUCLEOTIDE SEQUENCE [LARGE SCALE GENOMIC DNA]</scope>
    <source>
        <strain evidence="6">MA-22A</strain>
    </source>
</reference>
<dbReference type="OrthoDB" id="9812260at2"/>
<dbReference type="Pfam" id="PF22588">
    <property type="entry name" value="dCache_1_like"/>
    <property type="match status" value="1"/>
</dbReference>
<dbReference type="GO" id="GO:0052621">
    <property type="term" value="F:diguanylate cyclase activity"/>
    <property type="evidence" value="ECO:0007669"/>
    <property type="project" value="UniProtKB-EC"/>
</dbReference>
<feature type="transmembrane region" description="Helical" evidence="3">
    <location>
        <begin position="289"/>
        <end position="310"/>
    </location>
</feature>
<keyword evidence="3" id="KW-1133">Transmembrane helix</keyword>
<name>A0A0C6F5V7_9HYPH</name>
<proteinExistence type="predicted"/>
<dbReference type="EC" id="2.7.7.65" evidence="1"/>
<evidence type="ECO:0000313" key="5">
    <source>
        <dbReference type="EMBL" id="BAQ43693.1"/>
    </source>
</evidence>
<organism evidence="5 6">
    <name type="scientific">Methylobacterium aquaticum</name>
    <dbReference type="NCBI Taxonomy" id="270351"/>
    <lineage>
        <taxon>Bacteria</taxon>
        <taxon>Pseudomonadati</taxon>
        <taxon>Pseudomonadota</taxon>
        <taxon>Alphaproteobacteria</taxon>
        <taxon>Hyphomicrobiales</taxon>
        <taxon>Methylobacteriaceae</taxon>
        <taxon>Methylobacterium</taxon>
    </lineage>
</organism>
<dbReference type="InterPro" id="IPR043128">
    <property type="entry name" value="Rev_trsase/Diguanyl_cyclase"/>
</dbReference>
<accession>A0A0C6F5V7</accession>
<dbReference type="CDD" id="cd12915">
    <property type="entry name" value="PDC2_DGC_like"/>
    <property type="match status" value="1"/>
</dbReference>
<dbReference type="Proteomes" id="UP000061432">
    <property type="component" value="Chromosome"/>
</dbReference>
<dbReference type="InterPro" id="IPR050469">
    <property type="entry name" value="Diguanylate_Cyclase"/>
</dbReference>
<dbReference type="Pfam" id="PF00990">
    <property type="entry name" value="GGDEF"/>
    <property type="match status" value="1"/>
</dbReference>
<reference evidence="5 6" key="1">
    <citation type="journal article" date="2015" name="Genome Announc.">
        <title>Complete Genome Sequence of Methylobacterium aquaticum Strain 22A, Isolated from Racomitrium japonicum Moss.</title>
        <authorList>
            <person name="Tani A."/>
            <person name="Ogura Y."/>
            <person name="Hayashi T."/>
            <person name="Kimbara K."/>
        </authorList>
    </citation>
    <scope>NUCLEOTIDE SEQUENCE [LARGE SCALE GENOMIC DNA]</scope>
    <source>
        <strain evidence="5 6">MA-22A</strain>
    </source>
</reference>